<protein>
    <submittedName>
        <fullName evidence="8">Phage integrase family protein</fullName>
    </submittedName>
</protein>
<dbReference type="PANTHER" id="PTHR30349">
    <property type="entry name" value="PHAGE INTEGRASE-RELATED"/>
    <property type="match status" value="1"/>
</dbReference>
<evidence type="ECO:0000256" key="3">
    <source>
        <dbReference type="ARBA" id="ARBA00023172"/>
    </source>
</evidence>
<dbReference type="Pfam" id="PF13102">
    <property type="entry name" value="Phage_int_SAM_5"/>
    <property type="match status" value="1"/>
</dbReference>
<evidence type="ECO:0000259" key="6">
    <source>
        <dbReference type="Pfam" id="PF13102"/>
    </source>
</evidence>
<dbReference type="InterPro" id="IPR025269">
    <property type="entry name" value="SAM-like_dom"/>
</dbReference>
<sequence length="440" mass="51502">MATIKFYPYLKTGKSKVYVRVTIKRGQDFRLSTTLTIKDATKWNPKSGLPRKNEISNKKLYNSLLRLEERLENEISEVEKNQTKSTTDISSQWVKEIILDEFNESVPTDKELLVPFGQSFVDSLPNRTYQKNGVRKKYSIKTINKYQNIVNKISDFQDFSKKKFKVNMVDDNFADSFLNYLTDEMGLSVNTKGGYIKRLKKLIKEAEISGLKVNSKYRLIRGFEDETIVTFLTFDEIDKIIEKEMPNKRLEIAKDWLIIGCYTAQRVSDMYRMKKNMIVTEKGIKYISLKQYKTGKQVFIPVHHHVEDVLKKYDNNFPPNFSDNEQSHRSLLSALMKKVCEIAEINEKVRGRFNGKIGIYPKYKLIQNHSCRRSFASNFYGLEGWTTPMIMEITGHDTEKSFYRYIDKDNFYLSIKAAENFAKMKEDAEKAKKETKLKRA</sequence>
<feature type="domain" description="Tyr recombinase" evidence="5">
    <location>
        <begin position="231"/>
        <end position="409"/>
    </location>
</feature>
<dbReference type="RefSeq" id="WP_116040171.1">
    <property type="nucleotide sequence ID" value="NZ_QRDX01000003.1"/>
</dbReference>
<evidence type="ECO:0000259" key="5">
    <source>
        <dbReference type="Pfam" id="PF00589"/>
    </source>
</evidence>
<dbReference type="Pfam" id="PF17293">
    <property type="entry name" value="Arm-DNA-bind_5"/>
    <property type="match status" value="1"/>
</dbReference>
<feature type="coiled-coil region" evidence="4">
    <location>
        <begin position="57"/>
        <end position="84"/>
    </location>
</feature>
<keyword evidence="9" id="KW-1185">Reference proteome</keyword>
<organism evidence="8 9">
    <name type="scientific">Seonamhaeicola aphaedonensis</name>
    <dbReference type="NCBI Taxonomy" id="1461338"/>
    <lineage>
        <taxon>Bacteria</taxon>
        <taxon>Pseudomonadati</taxon>
        <taxon>Bacteroidota</taxon>
        <taxon>Flavobacteriia</taxon>
        <taxon>Flavobacteriales</taxon>
        <taxon>Flavobacteriaceae</taxon>
    </lineage>
</organism>
<evidence type="ECO:0000256" key="4">
    <source>
        <dbReference type="SAM" id="Coils"/>
    </source>
</evidence>
<dbReference type="Pfam" id="PF00589">
    <property type="entry name" value="Phage_integrase"/>
    <property type="match status" value="1"/>
</dbReference>
<evidence type="ECO:0000313" key="8">
    <source>
        <dbReference type="EMBL" id="RED48792.1"/>
    </source>
</evidence>
<reference evidence="8 9" key="1">
    <citation type="submission" date="2018-07" db="EMBL/GenBank/DDBJ databases">
        <title>Genomic Encyclopedia of Type Strains, Phase III (KMG-III): the genomes of soil and plant-associated and newly described type strains.</title>
        <authorList>
            <person name="Whitman W."/>
        </authorList>
    </citation>
    <scope>NUCLEOTIDE SEQUENCE [LARGE SCALE GENOMIC DNA]</scope>
    <source>
        <strain evidence="8 9">CECT 8487</strain>
    </source>
</reference>
<evidence type="ECO:0000259" key="7">
    <source>
        <dbReference type="Pfam" id="PF17293"/>
    </source>
</evidence>
<feature type="domain" description="Arm DNA-binding" evidence="7">
    <location>
        <begin position="10"/>
        <end position="85"/>
    </location>
</feature>
<dbReference type="InterPro" id="IPR010998">
    <property type="entry name" value="Integrase_recombinase_N"/>
</dbReference>
<dbReference type="GO" id="GO:0015074">
    <property type="term" value="P:DNA integration"/>
    <property type="evidence" value="ECO:0007669"/>
    <property type="project" value="InterPro"/>
</dbReference>
<keyword evidence="3" id="KW-0233">DNA recombination</keyword>
<dbReference type="GO" id="GO:0003677">
    <property type="term" value="F:DNA binding"/>
    <property type="evidence" value="ECO:0007669"/>
    <property type="project" value="UniProtKB-KW"/>
</dbReference>
<proteinExistence type="inferred from homology"/>
<comment type="similarity">
    <text evidence="1">Belongs to the 'phage' integrase family.</text>
</comment>
<dbReference type="Gene3D" id="1.10.150.130">
    <property type="match status" value="1"/>
</dbReference>
<dbReference type="OrthoDB" id="892893at2"/>
<dbReference type="InterPro" id="IPR035386">
    <property type="entry name" value="Arm-DNA-bind_5"/>
</dbReference>
<evidence type="ECO:0000256" key="1">
    <source>
        <dbReference type="ARBA" id="ARBA00008857"/>
    </source>
</evidence>
<dbReference type="SUPFAM" id="SSF56349">
    <property type="entry name" value="DNA breaking-rejoining enzymes"/>
    <property type="match status" value="1"/>
</dbReference>
<accession>A0A3D9HGY7</accession>
<comment type="caution">
    <text evidence="8">The sequence shown here is derived from an EMBL/GenBank/DDBJ whole genome shotgun (WGS) entry which is preliminary data.</text>
</comment>
<dbReference type="InterPro" id="IPR002104">
    <property type="entry name" value="Integrase_catalytic"/>
</dbReference>
<dbReference type="AlphaFoldDB" id="A0A3D9HGY7"/>
<dbReference type="Proteomes" id="UP000256629">
    <property type="component" value="Unassembled WGS sequence"/>
</dbReference>
<gene>
    <name evidence="8" type="ORF">DFQ02_103122</name>
</gene>
<dbReference type="Gene3D" id="1.10.443.10">
    <property type="entry name" value="Intergrase catalytic core"/>
    <property type="match status" value="1"/>
</dbReference>
<evidence type="ECO:0000256" key="2">
    <source>
        <dbReference type="ARBA" id="ARBA00023125"/>
    </source>
</evidence>
<dbReference type="EMBL" id="QRDX01000003">
    <property type="protein sequence ID" value="RED48792.1"/>
    <property type="molecule type" value="Genomic_DNA"/>
</dbReference>
<keyword evidence="2" id="KW-0238">DNA-binding</keyword>
<keyword evidence="4" id="KW-0175">Coiled coil</keyword>
<dbReference type="InterPro" id="IPR011010">
    <property type="entry name" value="DNA_brk_join_enz"/>
</dbReference>
<evidence type="ECO:0000313" key="9">
    <source>
        <dbReference type="Proteomes" id="UP000256629"/>
    </source>
</evidence>
<dbReference type="InterPro" id="IPR013762">
    <property type="entry name" value="Integrase-like_cat_sf"/>
</dbReference>
<dbReference type="GO" id="GO:0006310">
    <property type="term" value="P:DNA recombination"/>
    <property type="evidence" value="ECO:0007669"/>
    <property type="project" value="UniProtKB-KW"/>
</dbReference>
<feature type="domain" description="Phage integrase SAM-like" evidence="6">
    <location>
        <begin position="135"/>
        <end position="217"/>
    </location>
</feature>
<dbReference type="InterPro" id="IPR050090">
    <property type="entry name" value="Tyrosine_recombinase_XerCD"/>
</dbReference>
<name>A0A3D9HGY7_9FLAO</name>
<dbReference type="PANTHER" id="PTHR30349:SF64">
    <property type="entry name" value="PROPHAGE INTEGRASE INTD-RELATED"/>
    <property type="match status" value="1"/>
</dbReference>